<feature type="transmembrane region" description="Helical" evidence="1">
    <location>
        <begin position="176"/>
        <end position="203"/>
    </location>
</feature>
<proteinExistence type="predicted"/>
<evidence type="ECO:0000313" key="3">
    <source>
        <dbReference type="Proteomes" id="UP000283087"/>
    </source>
</evidence>
<dbReference type="RefSeq" id="WP_126158963.1">
    <property type="nucleotide sequence ID" value="NZ_RQXW01000010.1"/>
</dbReference>
<organism evidence="2 3">
    <name type="scientific">Amphritea opalescens</name>
    <dbReference type="NCBI Taxonomy" id="2490544"/>
    <lineage>
        <taxon>Bacteria</taxon>
        <taxon>Pseudomonadati</taxon>
        <taxon>Pseudomonadota</taxon>
        <taxon>Gammaproteobacteria</taxon>
        <taxon>Oceanospirillales</taxon>
        <taxon>Oceanospirillaceae</taxon>
        <taxon>Amphritea</taxon>
    </lineage>
</organism>
<feature type="transmembrane region" description="Helical" evidence="1">
    <location>
        <begin position="151"/>
        <end position="170"/>
    </location>
</feature>
<comment type="caution">
    <text evidence="2">The sequence shown here is derived from an EMBL/GenBank/DDBJ whole genome shotgun (WGS) entry which is preliminary data.</text>
</comment>
<gene>
    <name evidence="2" type="ORF">EH243_12275</name>
</gene>
<feature type="transmembrane region" description="Helical" evidence="1">
    <location>
        <begin position="55"/>
        <end position="83"/>
    </location>
</feature>
<name>A0A430KPP1_9GAMM</name>
<dbReference type="Proteomes" id="UP000283087">
    <property type="component" value="Unassembled WGS sequence"/>
</dbReference>
<dbReference type="OrthoDB" id="5615320at2"/>
<evidence type="ECO:0000313" key="2">
    <source>
        <dbReference type="EMBL" id="RTE65436.1"/>
    </source>
</evidence>
<sequence length="210" mass="23933">MNFADSVKQMIQAIFMLSPYYWADRYLKLREFKFEEGSEEQKLWRGRRLIVSEKYIVYWLFGAIALFVLTPVLPQWAAIFLLLRALGIINKELGVLLFGTCKITEGTMVAASGRVIVLGLVNFLTAMFLFAGAYALIGTFDNIPAYTERMLPLWALIQAMNVQFTLSSAFEPANLLTWFISLFHSGFCFLFGTIVISMFVSLLNIQPLHK</sequence>
<keyword evidence="1" id="KW-0812">Transmembrane</keyword>
<reference evidence="2 3" key="1">
    <citation type="submission" date="2018-11" db="EMBL/GenBank/DDBJ databases">
        <title>The draft genome sequence of Amphritea opalescens ANRC-JH13T.</title>
        <authorList>
            <person name="Fang Z."/>
            <person name="Zhang Y."/>
            <person name="Han X."/>
        </authorList>
    </citation>
    <scope>NUCLEOTIDE SEQUENCE [LARGE SCALE GENOMIC DNA]</scope>
    <source>
        <strain evidence="2 3">ANRC-JH13</strain>
    </source>
</reference>
<keyword evidence="1" id="KW-1133">Transmembrane helix</keyword>
<protein>
    <submittedName>
        <fullName evidence="2">Uncharacterized protein</fullName>
    </submittedName>
</protein>
<keyword evidence="3" id="KW-1185">Reference proteome</keyword>
<feature type="transmembrane region" description="Helical" evidence="1">
    <location>
        <begin position="115"/>
        <end position="139"/>
    </location>
</feature>
<accession>A0A430KPP1</accession>
<dbReference type="AlphaFoldDB" id="A0A430KPP1"/>
<keyword evidence="1" id="KW-0472">Membrane</keyword>
<evidence type="ECO:0000256" key="1">
    <source>
        <dbReference type="SAM" id="Phobius"/>
    </source>
</evidence>
<dbReference type="EMBL" id="RQXW01000010">
    <property type="protein sequence ID" value="RTE65436.1"/>
    <property type="molecule type" value="Genomic_DNA"/>
</dbReference>